<feature type="domain" description="RRM" evidence="16">
    <location>
        <begin position="84"/>
        <end position="162"/>
    </location>
</feature>
<dbReference type="Gene3D" id="2.170.270.10">
    <property type="entry name" value="SET domain"/>
    <property type="match status" value="1"/>
</dbReference>
<feature type="compositionally biased region" description="Polar residues" evidence="15">
    <location>
        <begin position="804"/>
        <end position="813"/>
    </location>
</feature>
<feature type="compositionally biased region" description="Basic residues" evidence="15">
    <location>
        <begin position="663"/>
        <end position="673"/>
    </location>
</feature>
<feature type="compositionally biased region" description="Low complexity" evidence="15">
    <location>
        <begin position="893"/>
        <end position="906"/>
    </location>
</feature>
<dbReference type="Pfam" id="PF00856">
    <property type="entry name" value="SET"/>
    <property type="match status" value="1"/>
</dbReference>
<dbReference type="InterPro" id="IPR001214">
    <property type="entry name" value="SET_dom"/>
</dbReference>
<evidence type="ECO:0000256" key="4">
    <source>
        <dbReference type="ARBA" id="ARBA00022679"/>
    </source>
</evidence>
<organism evidence="19 20">
    <name type="scientific">Calicophoron daubneyi</name>
    <name type="common">Rumen fluke</name>
    <name type="synonym">Paramphistomum daubneyi</name>
    <dbReference type="NCBI Taxonomy" id="300641"/>
    <lineage>
        <taxon>Eukaryota</taxon>
        <taxon>Metazoa</taxon>
        <taxon>Spiralia</taxon>
        <taxon>Lophotrochozoa</taxon>
        <taxon>Platyhelminthes</taxon>
        <taxon>Trematoda</taxon>
        <taxon>Digenea</taxon>
        <taxon>Plagiorchiida</taxon>
        <taxon>Pronocephalata</taxon>
        <taxon>Paramphistomoidea</taxon>
        <taxon>Paramphistomidae</taxon>
        <taxon>Calicophoron</taxon>
    </lineage>
</organism>
<keyword evidence="8" id="KW-0805">Transcription regulation</keyword>
<evidence type="ECO:0000256" key="8">
    <source>
        <dbReference type="ARBA" id="ARBA00023015"/>
    </source>
</evidence>
<comment type="catalytic activity">
    <reaction evidence="12">
        <text>N(6)-methyl-L-lysyl(4)-[histone H3] + S-adenosyl-L-methionine = N(6),N(6)-dimethyl-L-lysyl(4)-[histone H3] + S-adenosyl-L-homocysteine + H(+)</text>
        <dbReference type="Rhea" id="RHEA:60268"/>
        <dbReference type="Rhea" id="RHEA-COMP:15540"/>
        <dbReference type="Rhea" id="RHEA-COMP:15543"/>
        <dbReference type="ChEBI" id="CHEBI:15378"/>
        <dbReference type="ChEBI" id="CHEBI:57856"/>
        <dbReference type="ChEBI" id="CHEBI:59789"/>
        <dbReference type="ChEBI" id="CHEBI:61929"/>
        <dbReference type="ChEBI" id="CHEBI:61976"/>
    </reaction>
</comment>
<comment type="catalytic activity">
    <reaction evidence="11">
        <text>L-lysyl(4)-[histone H3] + 3 S-adenosyl-L-methionine = N(6),N(6),N(6)-trimethyl-L-lysyl(4)-[histone H3] + 3 S-adenosyl-L-homocysteine + 3 H(+)</text>
        <dbReference type="Rhea" id="RHEA:60260"/>
        <dbReference type="Rhea" id="RHEA-COMP:15537"/>
        <dbReference type="Rhea" id="RHEA-COMP:15547"/>
        <dbReference type="ChEBI" id="CHEBI:15378"/>
        <dbReference type="ChEBI" id="CHEBI:29969"/>
        <dbReference type="ChEBI" id="CHEBI:57856"/>
        <dbReference type="ChEBI" id="CHEBI:59789"/>
        <dbReference type="ChEBI" id="CHEBI:61961"/>
        <dbReference type="EC" id="2.1.1.354"/>
    </reaction>
</comment>
<feature type="region of interest" description="Disordered" evidence="15">
    <location>
        <begin position="985"/>
        <end position="1020"/>
    </location>
</feature>
<keyword evidence="4" id="KW-0808">Transferase</keyword>
<feature type="compositionally biased region" description="Basic and acidic residues" evidence="15">
    <location>
        <begin position="1005"/>
        <end position="1015"/>
    </location>
</feature>
<evidence type="ECO:0000256" key="15">
    <source>
        <dbReference type="SAM" id="MobiDB-lite"/>
    </source>
</evidence>
<dbReference type="PROSITE" id="PS50102">
    <property type="entry name" value="RRM"/>
    <property type="match status" value="1"/>
</dbReference>
<dbReference type="Proteomes" id="UP001497525">
    <property type="component" value="Unassembled WGS sequence"/>
</dbReference>
<keyword evidence="3" id="KW-0489">Methyltransferase</keyword>
<feature type="region of interest" description="Disordered" evidence="15">
    <location>
        <begin position="364"/>
        <end position="387"/>
    </location>
</feature>
<name>A0AAV2TTY3_CALDB</name>
<dbReference type="GO" id="GO:0032259">
    <property type="term" value="P:methylation"/>
    <property type="evidence" value="ECO:0007669"/>
    <property type="project" value="UniProtKB-KW"/>
</dbReference>
<reference evidence="19" key="1">
    <citation type="submission" date="2024-06" db="EMBL/GenBank/DDBJ databases">
        <authorList>
            <person name="Liu X."/>
            <person name="Lenzi L."/>
            <person name="Haldenby T S."/>
            <person name="Uol C."/>
        </authorList>
    </citation>
    <scope>NUCLEOTIDE SEQUENCE</scope>
</reference>
<dbReference type="EMBL" id="CAXLJL010000711">
    <property type="protein sequence ID" value="CAL5140217.1"/>
    <property type="molecule type" value="Genomic_DNA"/>
</dbReference>
<dbReference type="GO" id="GO:0140999">
    <property type="term" value="F:histone H3K4 trimethyltransferase activity"/>
    <property type="evidence" value="ECO:0007669"/>
    <property type="project" value="UniProtKB-EC"/>
</dbReference>
<dbReference type="SUPFAM" id="SSF54928">
    <property type="entry name" value="RNA-binding domain, RBD"/>
    <property type="match status" value="1"/>
</dbReference>
<evidence type="ECO:0000259" key="17">
    <source>
        <dbReference type="PROSITE" id="PS50280"/>
    </source>
</evidence>
<proteinExistence type="predicted"/>
<dbReference type="PANTHER" id="PTHR45814">
    <property type="entry name" value="HISTONE-LYSINE N-METHYLTRANSFERASE SETD1"/>
    <property type="match status" value="1"/>
</dbReference>
<feature type="compositionally biased region" description="Polar residues" evidence="15">
    <location>
        <begin position="679"/>
        <end position="690"/>
    </location>
</feature>
<keyword evidence="5" id="KW-0949">S-adenosyl-L-methionine</keyword>
<dbReference type="EC" id="2.1.1.354" evidence="2"/>
<dbReference type="SUPFAM" id="SSF82199">
    <property type="entry name" value="SET domain"/>
    <property type="match status" value="1"/>
</dbReference>
<accession>A0AAV2TTY3</accession>
<feature type="compositionally biased region" description="Basic and acidic residues" evidence="15">
    <location>
        <begin position="748"/>
        <end position="760"/>
    </location>
</feature>
<keyword evidence="10" id="KW-0539">Nucleus</keyword>
<sequence>MNNESFQSFVAAKLLWDPEINPSYRMQLYRIDGIVEGQDAPDLEPVVDPRPSLHFHNLCRKAGVDLPIPSFKIDEHYVGVKPEKEVTFSNLNDNISYRNLEDMCKKFGSIEEAKIYYHPKTQRHLGIGTVIFRSSRCAKLCADALNHTSKMGNIMNVQLDFMGKLRLQLLAEQMADLLPVDANAHHMSSFSSFSGHSGASTSLQVAGLPYSGRISHEQPSLTHSLRHRKTKLTEPGCADLPQSHCMTAFNSHLYGGPADRTVESQLCPPNDSKLSATQATDHTLLNSDTSSYEAMQNLRNPSPTPLRSSPECALPLSYPESSVKTMGDCAKALSNTESLHSEESLESRIQKLLKLNSLTPDVRTENQFSSDLNTSKHAADNTEVDPLRQPVPSASATPHLHSESYTQQHINSCDQTGSHSCLPPHPQDQAQGLINRRTLLPTPDPSLDLQDTEELKHFATANARAPLLKTPSKPPDFREVAMLTREVLKLFINELEEIMQRDVNRRIVEGHAFKIFSAWWDSHENNKHTDCPQPKSENLHNFKAEVSDSSVLCNTVIITSTVPSTATNISCTTPVTSSSFMTSVTNSVTVNSLLPSAFSVFGLGMFSGIHSTLPKIRRKPKPPSPTYPDNLPTGERSTKCIRIKHEDNEFGRSDQRVPDSSPVRRRVKHRRSKTIIYEDSTSSDNEQPNAFENRASWHRRKKPDKEEKASETRHDPQPTFVKRERERVHSRSSSPAIPKLEDSNSPCEIKKLDHLSDSSRRSVSYSHNSSLSDSSNVSEEVTAQTAKSRKTKETLRVEDVFAGSSDSEPLTRQLNHKDDISSQESTEPQNDESEAERFVKRSPSSSLASSASQQEDKEADKVELEPQLPPSSDNSLEPKKNAVWSIKPKESDSSSLSSLDQSSSDSGPVNAAQRPALSTKPTPLFRTTGRRRGRPPRTASVGCRSQRGRGRVRKPTSRCAGRFQHPFGSKRRALGNFAGTDFLGPDALPSDHSTGLSSATSEDGDNGHHLPKSQDHASPTSYCRGEWSLLRASLEMPYVNHSSQPTISNSRRKQSFANFPRPSEYGGISGPAVNALMRTCSTSSISECKDEEAVQNSRKDMTQDEFSRHKNNSLLLSSADGHIEAHCNMSPNQHLIENADDTDSASAESVEVIETIEQPYSWPEQLFEEHNYFHVPAIGTTIKYRSSTSLRNTNQAKSFKHHDSREHHNSSLDCAHKRLWQSSDKLGQGGDEDVPEIGPDSSWFKIRKRPNCADSRDVNHSVSSRQIAGLREERQPSSKNCERSAAVQRMSIKPKIRGNRELASLFTPVLKSELEREGNEKHVDGTISLSKSKLEPPLFKDRDPDVEDYLVHSMLIRGVDGEDIRFMHVAYDHMRYCSDLKACRHYAAGKFDSFSANCKLMSSNLSHQLQSSHWLDHPPTLLPDPPELLTYINCDGKLVHREYLTKNKRNCRRRQTLRSLKTETVTYPQAQLNRRRAQELFGSDNSFSSTLSELSSDSHSEGFNESEPDMFSPSANDTLRAGCLHNSRNSSSASLGRLNSNARWFKLDRMMDVVAGYLFHVTIEDPVDPLTESINVHLGPAAVLPPPHSTGCARTQGFYRIPIAERFRRTWSVGRSMIGEDGRRRPIPLMPATIEAQLGGDTISQAIGDSIEERLTEQASEAKKKQITQFREARSVQRRLLAEFQDIETGDLLKFNQLKFRKKQLIFAKSPIHAWGLFALEPIAAEEMVIEYVGQVVRKSVAELRERQYEAKGIGGSYLFRIDDDFVIDATMCGNNARFINHSCQPNCYAKIITVEGRKKIVIYSKREINVMEEITYDYKFPYEDEKIPCQCGAPTCRGTLN</sequence>
<dbReference type="Gene3D" id="3.30.70.330">
    <property type="match status" value="1"/>
</dbReference>
<gene>
    <name evidence="19" type="ORF">CDAUBV1_LOCUS15392</name>
</gene>
<dbReference type="Pfam" id="PF00076">
    <property type="entry name" value="RRM_1"/>
    <property type="match status" value="1"/>
</dbReference>
<dbReference type="InterPro" id="IPR003616">
    <property type="entry name" value="Post-SET_dom"/>
</dbReference>
<dbReference type="PROSITE" id="PS50280">
    <property type="entry name" value="SET"/>
    <property type="match status" value="1"/>
</dbReference>
<evidence type="ECO:0000256" key="2">
    <source>
        <dbReference type="ARBA" id="ARBA00012182"/>
    </source>
</evidence>
<keyword evidence="9" id="KW-0804">Transcription</keyword>
<evidence type="ECO:0000313" key="19">
    <source>
        <dbReference type="EMBL" id="CAL5140217.1"/>
    </source>
</evidence>
<dbReference type="SMART" id="SM00317">
    <property type="entry name" value="SET"/>
    <property type="match status" value="1"/>
</dbReference>
<dbReference type="InterPro" id="IPR037841">
    <property type="entry name" value="SET_SETD1A/B"/>
</dbReference>
<feature type="domain" description="Post-SET" evidence="18">
    <location>
        <begin position="1826"/>
        <end position="1842"/>
    </location>
</feature>
<evidence type="ECO:0000256" key="12">
    <source>
        <dbReference type="ARBA" id="ARBA00047583"/>
    </source>
</evidence>
<protein>
    <recommendedName>
        <fullName evidence="2">[histone H3]-lysine(4) N-trimethyltransferase</fullName>
        <ecNumber evidence="2">2.1.1.354</ecNumber>
    </recommendedName>
</protein>
<feature type="region of interest" description="Disordered" evidence="15">
    <location>
        <begin position="613"/>
        <end position="964"/>
    </location>
</feature>
<evidence type="ECO:0000256" key="1">
    <source>
        <dbReference type="ARBA" id="ARBA00004123"/>
    </source>
</evidence>
<dbReference type="PANTHER" id="PTHR45814:SF2">
    <property type="entry name" value="HISTONE-LYSINE N-METHYLTRANSFERASE SETD1"/>
    <property type="match status" value="1"/>
</dbReference>
<dbReference type="SMART" id="SM00508">
    <property type="entry name" value="PostSET"/>
    <property type="match status" value="1"/>
</dbReference>
<comment type="catalytic activity">
    <reaction evidence="13">
        <text>N(6),N(6)-dimethyl-L-lysyl(4)-[histone H3] + S-adenosyl-L-methionine = N(6),N(6),N(6)-trimethyl-L-lysyl(4)-[histone H3] + S-adenosyl-L-homocysteine + H(+)</text>
        <dbReference type="Rhea" id="RHEA:60272"/>
        <dbReference type="Rhea" id="RHEA-COMP:15537"/>
        <dbReference type="Rhea" id="RHEA-COMP:15540"/>
        <dbReference type="ChEBI" id="CHEBI:15378"/>
        <dbReference type="ChEBI" id="CHEBI:57856"/>
        <dbReference type="ChEBI" id="CHEBI:59789"/>
        <dbReference type="ChEBI" id="CHEBI:61961"/>
        <dbReference type="ChEBI" id="CHEBI:61976"/>
    </reaction>
</comment>
<evidence type="ECO:0000256" key="6">
    <source>
        <dbReference type="ARBA" id="ARBA00022853"/>
    </source>
</evidence>
<dbReference type="GO" id="GO:0048188">
    <property type="term" value="C:Set1C/COMPASS complex"/>
    <property type="evidence" value="ECO:0007669"/>
    <property type="project" value="InterPro"/>
</dbReference>
<dbReference type="InterPro" id="IPR012677">
    <property type="entry name" value="Nucleotide-bd_a/b_plait_sf"/>
</dbReference>
<dbReference type="InterPro" id="IPR000504">
    <property type="entry name" value="RRM_dom"/>
</dbReference>
<evidence type="ECO:0000256" key="10">
    <source>
        <dbReference type="ARBA" id="ARBA00023242"/>
    </source>
</evidence>
<evidence type="ECO:0000256" key="11">
    <source>
        <dbReference type="ARBA" id="ARBA00047571"/>
    </source>
</evidence>
<feature type="compositionally biased region" description="Basic residues" evidence="15">
    <location>
        <begin position="946"/>
        <end position="956"/>
    </location>
</feature>
<dbReference type="SMART" id="SM00360">
    <property type="entry name" value="RRM"/>
    <property type="match status" value="1"/>
</dbReference>
<feature type="compositionally biased region" description="Polar residues" evidence="15">
    <location>
        <begin position="991"/>
        <end position="1001"/>
    </location>
</feature>
<evidence type="ECO:0000259" key="16">
    <source>
        <dbReference type="PROSITE" id="PS50102"/>
    </source>
</evidence>
<evidence type="ECO:0000256" key="3">
    <source>
        <dbReference type="ARBA" id="ARBA00022603"/>
    </source>
</evidence>
<evidence type="ECO:0000313" key="20">
    <source>
        <dbReference type="Proteomes" id="UP001497525"/>
    </source>
</evidence>
<feature type="compositionally biased region" description="Basic and acidic residues" evidence="15">
    <location>
        <begin position="703"/>
        <end position="729"/>
    </location>
</feature>
<evidence type="ECO:0000256" key="13">
    <source>
        <dbReference type="ARBA" id="ARBA00049129"/>
    </source>
</evidence>
<keyword evidence="6" id="KW-0156">Chromatin regulator</keyword>
<feature type="region of interest" description="Disordered" evidence="15">
    <location>
        <begin position="1253"/>
        <end position="1286"/>
    </location>
</feature>
<feature type="compositionally biased region" description="Low complexity" evidence="15">
    <location>
        <begin position="842"/>
        <end position="852"/>
    </location>
</feature>
<feature type="domain" description="SET" evidence="17">
    <location>
        <begin position="1703"/>
        <end position="1820"/>
    </location>
</feature>
<comment type="subcellular location">
    <subcellularLocation>
        <location evidence="1">Nucleus</location>
    </subcellularLocation>
</comment>
<dbReference type="InterPro" id="IPR035979">
    <property type="entry name" value="RBD_domain_sf"/>
</dbReference>
<dbReference type="InterPro" id="IPR044570">
    <property type="entry name" value="Set1-like"/>
</dbReference>
<dbReference type="GO" id="GO:0003723">
    <property type="term" value="F:RNA binding"/>
    <property type="evidence" value="ECO:0007669"/>
    <property type="project" value="UniProtKB-UniRule"/>
</dbReference>
<evidence type="ECO:0000256" key="14">
    <source>
        <dbReference type="PROSITE-ProRule" id="PRU00176"/>
    </source>
</evidence>
<feature type="compositionally biased region" description="Polar residues" evidence="15">
    <location>
        <begin position="365"/>
        <end position="376"/>
    </location>
</feature>
<evidence type="ECO:0000259" key="18">
    <source>
        <dbReference type="PROSITE" id="PS50868"/>
    </source>
</evidence>
<evidence type="ECO:0000256" key="5">
    <source>
        <dbReference type="ARBA" id="ARBA00022691"/>
    </source>
</evidence>
<feature type="compositionally biased region" description="Basic and acidic residues" evidence="15">
    <location>
        <begin position="854"/>
        <end position="864"/>
    </location>
</feature>
<feature type="compositionally biased region" description="Low complexity" evidence="15">
    <location>
        <begin position="761"/>
        <end position="778"/>
    </location>
</feature>
<comment type="caution">
    <text evidence="19">The sequence shown here is derived from an EMBL/GenBank/DDBJ whole genome shotgun (WGS) entry which is preliminary data.</text>
</comment>
<keyword evidence="7 14" id="KW-0694">RNA-binding</keyword>
<dbReference type="CDD" id="cd19169">
    <property type="entry name" value="SET_SETD1"/>
    <property type="match status" value="1"/>
</dbReference>
<feature type="compositionally biased region" description="Basic and acidic residues" evidence="15">
    <location>
        <begin position="1270"/>
        <end position="1282"/>
    </location>
</feature>
<dbReference type="PROSITE" id="PS50868">
    <property type="entry name" value="POST_SET"/>
    <property type="match status" value="1"/>
</dbReference>
<feature type="compositionally biased region" description="Basic and acidic residues" evidence="15">
    <location>
        <begin position="643"/>
        <end position="657"/>
    </location>
</feature>
<evidence type="ECO:0000256" key="7">
    <source>
        <dbReference type="ARBA" id="ARBA00022884"/>
    </source>
</evidence>
<dbReference type="InterPro" id="IPR046341">
    <property type="entry name" value="SET_dom_sf"/>
</dbReference>
<evidence type="ECO:0000256" key="9">
    <source>
        <dbReference type="ARBA" id="ARBA00023163"/>
    </source>
</evidence>